<evidence type="ECO:0000313" key="3">
    <source>
        <dbReference type="Proteomes" id="UP000178726"/>
    </source>
</evidence>
<dbReference type="AlphaFoldDB" id="A0A1F6NA96"/>
<name>A0A1F6NA96_9BACT</name>
<reference evidence="2 3" key="1">
    <citation type="journal article" date="2016" name="Nat. Commun.">
        <title>Thousands of microbial genomes shed light on interconnected biogeochemical processes in an aquifer system.</title>
        <authorList>
            <person name="Anantharaman K."/>
            <person name="Brown C.T."/>
            <person name="Hug L.A."/>
            <person name="Sharon I."/>
            <person name="Castelle C.J."/>
            <person name="Probst A.J."/>
            <person name="Thomas B.C."/>
            <person name="Singh A."/>
            <person name="Wilkins M.J."/>
            <person name="Karaoz U."/>
            <person name="Brodie E.L."/>
            <person name="Williams K.H."/>
            <person name="Hubbard S.S."/>
            <person name="Banfield J.F."/>
        </authorList>
    </citation>
    <scope>NUCLEOTIDE SEQUENCE [LARGE SCALE GENOMIC DNA]</scope>
</reference>
<evidence type="ECO:0000256" key="1">
    <source>
        <dbReference type="SAM" id="MobiDB-lite"/>
    </source>
</evidence>
<feature type="compositionally biased region" description="Low complexity" evidence="1">
    <location>
        <begin position="31"/>
        <end position="46"/>
    </location>
</feature>
<sequence length="209" mass="22170">MNWCAFCCEPKGPSDLNSTKPPRIPGLGRLAAENPEAAEPAAVEPAPVRDPATVAPADVVDALGVVRVPIVGKDEDDLAAEDGRDLVLVLEDVLAVLLPLVGAHLLRAGDHDVSLDARLAPEKREDVVGDAAQGHGGRETGRDESIAELLDFPGVRRVDQGPPSRFAELLLEVCHCTEVAHGGFLSPFFQRAHSLPTWQRGSAGLPAFF</sequence>
<gene>
    <name evidence="2" type="ORF">A3I29_03750</name>
</gene>
<comment type="caution">
    <text evidence="2">The sequence shown here is derived from an EMBL/GenBank/DDBJ whole genome shotgun (WGS) entry which is preliminary data.</text>
</comment>
<protein>
    <submittedName>
        <fullName evidence="2">Uncharacterized protein</fullName>
    </submittedName>
</protein>
<accession>A0A1F6NA96</accession>
<dbReference type="EMBL" id="MFQK01000025">
    <property type="protein sequence ID" value="OGH80846.1"/>
    <property type="molecule type" value="Genomic_DNA"/>
</dbReference>
<organism evidence="2 3">
    <name type="scientific">Candidatus Magasanikbacteria bacterium RIFCSPLOWO2_02_FULL_44_11</name>
    <dbReference type="NCBI Taxonomy" id="1798689"/>
    <lineage>
        <taxon>Bacteria</taxon>
        <taxon>Candidatus Magasanikiibacteriota</taxon>
    </lineage>
</organism>
<feature type="region of interest" description="Disordered" evidence="1">
    <location>
        <begin position="11"/>
        <end position="46"/>
    </location>
</feature>
<proteinExistence type="predicted"/>
<dbReference type="Proteomes" id="UP000178726">
    <property type="component" value="Unassembled WGS sequence"/>
</dbReference>
<evidence type="ECO:0000313" key="2">
    <source>
        <dbReference type="EMBL" id="OGH80846.1"/>
    </source>
</evidence>